<reference evidence="2 3" key="1">
    <citation type="submission" date="2023-05" db="EMBL/GenBank/DDBJ databases">
        <title>B98-5 Cell Line De Novo Hybrid Assembly: An Optical Mapping Approach.</title>
        <authorList>
            <person name="Kananen K."/>
            <person name="Auerbach J.A."/>
            <person name="Kautto E."/>
            <person name="Blachly J.S."/>
        </authorList>
    </citation>
    <scope>NUCLEOTIDE SEQUENCE [LARGE SCALE GENOMIC DNA]</scope>
    <source>
        <strain evidence="2">B95-8</strain>
        <tissue evidence="2">Cell line</tissue>
    </source>
</reference>
<proteinExistence type="predicted"/>
<feature type="compositionally biased region" description="Low complexity" evidence="1">
    <location>
        <begin position="44"/>
        <end position="60"/>
    </location>
</feature>
<evidence type="ECO:0000256" key="1">
    <source>
        <dbReference type="SAM" id="MobiDB-lite"/>
    </source>
</evidence>
<evidence type="ECO:0000313" key="3">
    <source>
        <dbReference type="Proteomes" id="UP001266305"/>
    </source>
</evidence>
<comment type="caution">
    <text evidence="2">The sequence shown here is derived from an EMBL/GenBank/DDBJ whole genome shotgun (WGS) entry which is preliminary data.</text>
</comment>
<feature type="non-terminal residue" evidence="2">
    <location>
        <position position="86"/>
    </location>
</feature>
<protein>
    <submittedName>
        <fullName evidence="2">Uncharacterized protein</fullName>
    </submittedName>
</protein>
<accession>A0ABQ9UER1</accession>
<organism evidence="2 3">
    <name type="scientific">Saguinus oedipus</name>
    <name type="common">Cotton-top tamarin</name>
    <name type="synonym">Oedipomidas oedipus</name>
    <dbReference type="NCBI Taxonomy" id="9490"/>
    <lineage>
        <taxon>Eukaryota</taxon>
        <taxon>Metazoa</taxon>
        <taxon>Chordata</taxon>
        <taxon>Craniata</taxon>
        <taxon>Vertebrata</taxon>
        <taxon>Euteleostomi</taxon>
        <taxon>Mammalia</taxon>
        <taxon>Eutheria</taxon>
        <taxon>Euarchontoglires</taxon>
        <taxon>Primates</taxon>
        <taxon>Haplorrhini</taxon>
        <taxon>Platyrrhini</taxon>
        <taxon>Cebidae</taxon>
        <taxon>Callitrichinae</taxon>
        <taxon>Saguinus</taxon>
    </lineage>
</organism>
<gene>
    <name evidence="2" type="ORF">P7K49_026651</name>
</gene>
<evidence type="ECO:0000313" key="2">
    <source>
        <dbReference type="EMBL" id="KAK2095235.1"/>
    </source>
</evidence>
<keyword evidence="3" id="KW-1185">Reference proteome</keyword>
<sequence>MSPGAQRPLAKPARDPSPFSGGAMASSLRGSQVPSPSPSRAVRRGPAPSQSPRAPRPRAALTGLQHMRASVSGSLTRPRRGPLADP</sequence>
<dbReference type="Proteomes" id="UP001266305">
    <property type="component" value="Unassembled WGS sequence"/>
</dbReference>
<feature type="region of interest" description="Disordered" evidence="1">
    <location>
        <begin position="1"/>
        <end position="86"/>
    </location>
</feature>
<name>A0ABQ9UER1_SAGOE</name>
<dbReference type="EMBL" id="JASSZA010000013">
    <property type="protein sequence ID" value="KAK2095235.1"/>
    <property type="molecule type" value="Genomic_DNA"/>
</dbReference>